<reference evidence="1 2" key="1">
    <citation type="submission" date="2020-08" db="EMBL/GenBank/DDBJ databases">
        <title>A Genomic Blueprint of the Chicken Gut Microbiome.</title>
        <authorList>
            <person name="Gilroy R."/>
            <person name="Ravi A."/>
            <person name="Getino M."/>
            <person name="Pursley I."/>
            <person name="Horton D.L."/>
            <person name="Alikhan N.-F."/>
            <person name="Baker D."/>
            <person name="Gharbi K."/>
            <person name="Hall N."/>
            <person name="Watson M."/>
            <person name="Adriaenssens E.M."/>
            <person name="Foster-Nyarko E."/>
            <person name="Jarju S."/>
            <person name="Secka A."/>
            <person name="Antonio M."/>
            <person name="Oren A."/>
            <person name="Chaudhuri R."/>
            <person name="La Ragione R.M."/>
            <person name="Hildebrand F."/>
            <person name="Pallen M.J."/>
        </authorList>
    </citation>
    <scope>NUCLEOTIDE SEQUENCE [LARGE SCALE GENOMIC DNA]</scope>
    <source>
        <strain evidence="1 2">Sa2BUA9</strain>
    </source>
</reference>
<proteinExistence type="predicted"/>
<gene>
    <name evidence="1" type="ORF">H9650_15500</name>
</gene>
<dbReference type="RefSeq" id="WP_191697580.1">
    <property type="nucleotide sequence ID" value="NZ_JACSQO010000009.1"/>
</dbReference>
<organism evidence="1 2">
    <name type="scientific">Psychrobacillus faecigallinarum</name>
    <dbReference type="NCBI Taxonomy" id="2762235"/>
    <lineage>
        <taxon>Bacteria</taxon>
        <taxon>Bacillati</taxon>
        <taxon>Bacillota</taxon>
        <taxon>Bacilli</taxon>
        <taxon>Bacillales</taxon>
        <taxon>Bacillaceae</taxon>
        <taxon>Psychrobacillus</taxon>
    </lineage>
</organism>
<comment type="caution">
    <text evidence="1">The sequence shown here is derived from an EMBL/GenBank/DDBJ whole genome shotgun (WGS) entry which is preliminary data.</text>
</comment>
<dbReference type="Proteomes" id="UP000640786">
    <property type="component" value="Unassembled WGS sequence"/>
</dbReference>
<accession>A0ABR8RCT3</accession>
<keyword evidence="2" id="KW-1185">Reference proteome</keyword>
<sequence length="136" mass="16065">MSFDELTKEEGYHISFESISEPRKDEVQLRIIVNQSKNPTDLLIYPHPDSKVTRLQIDFKNYITYSVIYDDYTRWNNKEEFQGDSFVIYKRSNLLSSLPKVNSYFPNGTLVHYSLHCIEHIVNIISVYEPIIIEID</sequence>
<name>A0ABR8RCT3_9BACI</name>
<protein>
    <submittedName>
        <fullName evidence="1">Uncharacterized protein</fullName>
    </submittedName>
</protein>
<dbReference type="EMBL" id="JACSQO010000009">
    <property type="protein sequence ID" value="MBD7945515.1"/>
    <property type="molecule type" value="Genomic_DNA"/>
</dbReference>
<evidence type="ECO:0000313" key="1">
    <source>
        <dbReference type="EMBL" id="MBD7945515.1"/>
    </source>
</evidence>
<evidence type="ECO:0000313" key="2">
    <source>
        <dbReference type="Proteomes" id="UP000640786"/>
    </source>
</evidence>